<dbReference type="EMBL" id="JZDQ02000008">
    <property type="protein sequence ID" value="OIJ27419.1"/>
    <property type="molecule type" value="Genomic_DNA"/>
</dbReference>
<proteinExistence type="predicted"/>
<dbReference type="Proteomes" id="UP000033772">
    <property type="component" value="Unassembled WGS sequence"/>
</dbReference>
<dbReference type="AlphaFoldDB" id="A0A1J4N7C0"/>
<name>A0A1J4N7C0_9ACTN</name>
<evidence type="ECO:0000313" key="3">
    <source>
        <dbReference type="EMBL" id="OIJ27419.1"/>
    </source>
</evidence>
<feature type="domain" description="Glycosyl transferase family 1" evidence="2">
    <location>
        <begin position="199"/>
        <end position="287"/>
    </location>
</feature>
<dbReference type="InterPro" id="IPR001296">
    <property type="entry name" value="Glyco_trans_1"/>
</dbReference>
<organism evidence="3 4">
    <name type="scientific">Nocardioides luteus</name>
    <dbReference type="NCBI Taxonomy" id="1844"/>
    <lineage>
        <taxon>Bacteria</taxon>
        <taxon>Bacillati</taxon>
        <taxon>Actinomycetota</taxon>
        <taxon>Actinomycetes</taxon>
        <taxon>Propionibacteriales</taxon>
        <taxon>Nocardioidaceae</taxon>
        <taxon>Nocardioides</taxon>
    </lineage>
</organism>
<dbReference type="STRING" id="1844.UG56_006915"/>
<dbReference type="SUPFAM" id="SSF53756">
    <property type="entry name" value="UDP-Glycosyltransferase/glycogen phosphorylase"/>
    <property type="match status" value="1"/>
</dbReference>
<keyword evidence="4" id="KW-1185">Reference proteome</keyword>
<dbReference type="GO" id="GO:0016757">
    <property type="term" value="F:glycosyltransferase activity"/>
    <property type="evidence" value="ECO:0007669"/>
    <property type="project" value="InterPro"/>
</dbReference>
<evidence type="ECO:0000313" key="4">
    <source>
        <dbReference type="Proteomes" id="UP000033772"/>
    </source>
</evidence>
<protein>
    <submittedName>
        <fullName evidence="3">Glycosyl transferase</fullName>
    </submittedName>
</protein>
<keyword evidence="1 3" id="KW-0808">Transferase</keyword>
<comment type="caution">
    <text evidence="3">The sequence shown here is derived from an EMBL/GenBank/DDBJ whole genome shotgun (WGS) entry which is preliminary data.</text>
</comment>
<dbReference type="OrthoDB" id="9794513at2"/>
<dbReference type="RefSeq" id="WP_071326925.1">
    <property type="nucleotide sequence ID" value="NZ_JZDQ02000008.1"/>
</dbReference>
<reference evidence="3" key="1">
    <citation type="submission" date="2016-10" db="EMBL/GenBank/DDBJ databases">
        <title>Draft Genome Sequence of Nocardioides luteus Strain BAFB, an Alkane-Degrading Bacterium Isolated from JP-7 Polluted Soil.</title>
        <authorList>
            <person name="Brown L."/>
            <person name="Ruiz O.N."/>
            <person name="Gunasekera T."/>
        </authorList>
    </citation>
    <scope>NUCLEOTIDE SEQUENCE [LARGE SCALE GENOMIC DNA]</scope>
    <source>
        <strain evidence="3">BAFB</strain>
    </source>
</reference>
<gene>
    <name evidence="3" type="ORF">UG56_006915</name>
</gene>
<dbReference type="Gene3D" id="3.40.50.2000">
    <property type="entry name" value="Glycogen Phosphorylase B"/>
    <property type="match status" value="1"/>
</dbReference>
<evidence type="ECO:0000256" key="1">
    <source>
        <dbReference type="ARBA" id="ARBA00022679"/>
    </source>
</evidence>
<evidence type="ECO:0000259" key="2">
    <source>
        <dbReference type="Pfam" id="PF00534"/>
    </source>
</evidence>
<accession>A0A1J4N7C0</accession>
<dbReference type="Pfam" id="PF00534">
    <property type="entry name" value="Glycos_transf_1"/>
    <property type="match status" value="1"/>
</dbReference>
<sequence length="320" mass="35567">MRILIWHVHGSWTTAFVHGRHDYLLPVTPDRGPDGLGRARTWEWPSSAREVAADALVEEEVDVVVLQRPHEVDLAERWLGGRRPGRDIPAVYLEHNTPAGSVPDTRHPMAGGDIPIVHVTGFNDLVWDCSGTPTTVIEHGIVDPGRRYTGDIERAGVVVNDPVRRGRSVGADLLPALAEGVGADVFGMRVEQLPAYQGLRTYENLSQEDLHDHLARRRVYVHLNRWTSLGLSLIEAMHLGMPVVALATTETPLAVPHEAGYVTTRRDEIVPAVRHLMKDPDVAEEAGLIGRRHARRRYGLDRFLDEWDDVLRWVASGSAG</sequence>